<comment type="caution">
    <text evidence="1">The sequence shown here is derived from an EMBL/GenBank/DDBJ whole genome shotgun (WGS) entry which is preliminary data.</text>
</comment>
<sequence length="85" mass="9832">MFANAFNIFIESIVTGPKYQIHIFAFGISHEGFQVDFGYNLKQIVFQIYSPSLVEDYIFNTIFGCKIDIIFVGWIVYPGFEIHIV</sequence>
<name>A0A645I7G4_9ZZZZ</name>
<organism evidence="1">
    <name type="scientific">bioreactor metagenome</name>
    <dbReference type="NCBI Taxonomy" id="1076179"/>
    <lineage>
        <taxon>unclassified sequences</taxon>
        <taxon>metagenomes</taxon>
        <taxon>ecological metagenomes</taxon>
    </lineage>
</organism>
<accession>A0A645I7G4</accession>
<reference evidence="1" key="1">
    <citation type="submission" date="2019-08" db="EMBL/GenBank/DDBJ databases">
        <authorList>
            <person name="Kucharzyk K."/>
            <person name="Murdoch R.W."/>
            <person name="Higgins S."/>
            <person name="Loffler F."/>
        </authorList>
    </citation>
    <scope>NUCLEOTIDE SEQUENCE</scope>
</reference>
<evidence type="ECO:0000313" key="1">
    <source>
        <dbReference type="EMBL" id="MPN47198.1"/>
    </source>
</evidence>
<proteinExistence type="predicted"/>
<protein>
    <submittedName>
        <fullName evidence="1">Uncharacterized protein</fullName>
    </submittedName>
</protein>
<gene>
    <name evidence="1" type="ORF">SDC9_194799</name>
</gene>
<dbReference type="AlphaFoldDB" id="A0A645I7G4"/>
<dbReference type="EMBL" id="VSSQ01108516">
    <property type="protein sequence ID" value="MPN47198.1"/>
    <property type="molecule type" value="Genomic_DNA"/>
</dbReference>